<name>A0A8F1Y2I1_CLORO</name>
<sequence length="183" mass="20964">MLFLINKNKNNNLNHDVTHLSTKLVVIKKYIGNDLESISKLASMMNIDQLYIFSIFPDPNLEYSIEEVESPSKISHISIGLDYFMETVLGGEQPENFWNLNKSSLYILKDGNYSDLKRIFTSVKGLKTTLVKGSSQKSHLVSPIEFRLSTYLMILSNMDFKKVTRQNAFQAIKKDRYLPSSEA</sequence>
<gene>
    <name evidence="1" type="primary">orf183</name>
</gene>
<accession>A0A8F1Y2I1</accession>
<dbReference type="AlphaFoldDB" id="A0A8F1Y2I1"/>
<reference evidence="1" key="1">
    <citation type="submission" date="2020-09" db="EMBL/GenBank/DDBJ databases">
        <authorList>
            <person name="Zhao Z.Y."/>
            <person name="Zhu K.F."/>
            <person name="Tang D.X."/>
            <person name="Wang Y.B."/>
            <person name="Wang Y."/>
            <person name="Geng Y.P."/>
            <person name="Yu H."/>
        </authorList>
    </citation>
    <scope>NUCLEOTIDE SEQUENCE</scope>
</reference>
<geneLocation type="mitochondrion" evidence="1"/>
<organism evidence="1">
    <name type="scientific">Clonostachys rogersoniana</name>
    <dbReference type="NCBI Taxonomy" id="122658"/>
    <lineage>
        <taxon>Eukaryota</taxon>
        <taxon>Fungi</taxon>
        <taxon>Dikarya</taxon>
        <taxon>Ascomycota</taxon>
        <taxon>Pezizomycotina</taxon>
        <taxon>Sordariomycetes</taxon>
        <taxon>Hypocreomycetidae</taxon>
        <taxon>Hypocreales</taxon>
        <taxon>Bionectriaceae</taxon>
        <taxon>Clonostachys</taxon>
    </lineage>
</organism>
<protein>
    <submittedName>
        <fullName evidence="1">Uncharacterized protein</fullName>
    </submittedName>
</protein>
<proteinExistence type="predicted"/>
<keyword evidence="1" id="KW-0496">Mitochondrion</keyword>
<evidence type="ECO:0000313" key="1">
    <source>
        <dbReference type="EMBL" id="QWS06187.1"/>
    </source>
</evidence>
<dbReference type="EMBL" id="MW030499">
    <property type="protein sequence ID" value="QWS06187.1"/>
    <property type="molecule type" value="Genomic_DNA"/>
</dbReference>